<dbReference type="Proteomes" id="UP000054567">
    <property type="component" value="Unassembled WGS sequence"/>
</dbReference>
<evidence type="ECO:0000313" key="1">
    <source>
        <dbReference type="EMBL" id="KMM65358.1"/>
    </source>
</evidence>
<sequence length="126" mass="13689">MTLKVLRLRLGPGGSLCCDVIGERSGPRSVGRGDADREIGSLALSVLAEGHCNAKSSVSTENDHIQVAFGIMSVQELSLTNLSSFRDTRLGFLFAWGTHHFASSQIGLILLTSKKLYTRDLIFRPI</sequence>
<reference evidence="2" key="2">
    <citation type="journal article" date="2009" name="Genome Res.">
        <title>Comparative genomic analyses of the human fungal pathogens Coccidioides and their relatives.</title>
        <authorList>
            <person name="Sharpton T.J."/>
            <person name="Stajich J.E."/>
            <person name="Rounsley S.D."/>
            <person name="Gardner M.J."/>
            <person name="Wortman J.R."/>
            <person name="Jordar V.S."/>
            <person name="Maiti R."/>
            <person name="Kodira C.D."/>
            <person name="Neafsey D.E."/>
            <person name="Zeng Q."/>
            <person name="Hung C.-Y."/>
            <person name="McMahan C."/>
            <person name="Muszewska A."/>
            <person name="Grynberg M."/>
            <person name="Mandel M.A."/>
            <person name="Kellner E.M."/>
            <person name="Barker B.M."/>
            <person name="Galgiani J.N."/>
            <person name="Orbach M.J."/>
            <person name="Kirkland T.N."/>
            <person name="Cole G.T."/>
            <person name="Henn M.R."/>
            <person name="Birren B.W."/>
            <person name="Taylor J.W."/>
        </authorList>
    </citation>
    <scope>NUCLEOTIDE SEQUENCE [LARGE SCALE GENOMIC DNA]</scope>
    <source>
        <strain evidence="2">RMSCC 3488</strain>
    </source>
</reference>
<organism evidence="1 2">
    <name type="scientific">Coccidioides posadasii RMSCC 3488</name>
    <dbReference type="NCBI Taxonomy" id="454284"/>
    <lineage>
        <taxon>Eukaryota</taxon>
        <taxon>Fungi</taxon>
        <taxon>Dikarya</taxon>
        <taxon>Ascomycota</taxon>
        <taxon>Pezizomycotina</taxon>
        <taxon>Eurotiomycetes</taxon>
        <taxon>Eurotiomycetidae</taxon>
        <taxon>Onygenales</taxon>
        <taxon>Onygenaceae</taxon>
        <taxon>Coccidioides</taxon>
    </lineage>
</organism>
<reference evidence="2" key="3">
    <citation type="journal article" date="2010" name="Genome Res.">
        <title>Population genomic sequencing of Coccidioides fungi reveals recent hybridization and transposon control.</title>
        <authorList>
            <person name="Neafsey D.E."/>
            <person name="Barker B.M."/>
            <person name="Sharpton T.J."/>
            <person name="Stajich J.E."/>
            <person name="Park D.J."/>
            <person name="Whiston E."/>
            <person name="Hung C.-Y."/>
            <person name="McMahan C."/>
            <person name="White J."/>
            <person name="Sykes S."/>
            <person name="Heiman D."/>
            <person name="Young S."/>
            <person name="Zeng Q."/>
            <person name="Abouelleil A."/>
            <person name="Aftuck L."/>
            <person name="Bessette D."/>
            <person name="Brown A."/>
            <person name="FitzGerald M."/>
            <person name="Lui A."/>
            <person name="Macdonald J.P."/>
            <person name="Priest M."/>
            <person name="Orbach M.J."/>
            <person name="Galgiani J.N."/>
            <person name="Kirkland T.N."/>
            <person name="Cole G.T."/>
            <person name="Birren B.W."/>
            <person name="Henn M.R."/>
            <person name="Taylor J.W."/>
            <person name="Rounsley S.D."/>
        </authorList>
    </citation>
    <scope>NUCLEOTIDE SEQUENCE [LARGE SCALE GENOMIC DNA]</scope>
    <source>
        <strain evidence="2">RMSCC 3488</strain>
    </source>
</reference>
<accession>A0A0J6F5B0</accession>
<gene>
    <name evidence="1" type="ORF">CPAG_01709</name>
</gene>
<name>A0A0J6F5B0_COCPO</name>
<dbReference type="EMBL" id="DS268109">
    <property type="protein sequence ID" value="KMM65358.1"/>
    <property type="molecule type" value="Genomic_DNA"/>
</dbReference>
<proteinExistence type="predicted"/>
<evidence type="ECO:0000313" key="2">
    <source>
        <dbReference type="Proteomes" id="UP000054567"/>
    </source>
</evidence>
<dbReference type="AlphaFoldDB" id="A0A0J6F5B0"/>
<protein>
    <submittedName>
        <fullName evidence="1">Uncharacterized protein</fullName>
    </submittedName>
</protein>
<reference evidence="1 2" key="1">
    <citation type="submission" date="2007-06" db="EMBL/GenBank/DDBJ databases">
        <title>The Genome Sequence of Coccidioides posadasii RMSCC_3488.</title>
        <authorList>
            <consortium name="Coccidioides Genome Resources Consortium"/>
            <consortium name="The Broad Institute Genome Sequencing Platform"/>
            <person name="Henn M.R."/>
            <person name="Sykes S."/>
            <person name="Young S."/>
            <person name="Jaffe D."/>
            <person name="Berlin A."/>
            <person name="Alvarez P."/>
            <person name="Butler J."/>
            <person name="Gnerre S."/>
            <person name="Grabherr M."/>
            <person name="Mauceli E."/>
            <person name="Brockman W."/>
            <person name="Kodira C."/>
            <person name="Alvarado L."/>
            <person name="Zeng Q."/>
            <person name="Crawford M."/>
            <person name="Antoine C."/>
            <person name="Devon K."/>
            <person name="Galgiani J."/>
            <person name="Orsborn K."/>
            <person name="Lewis M.L."/>
            <person name="Nusbaum C."/>
            <person name="Galagan J."/>
            <person name="Birren B."/>
        </authorList>
    </citation>
    <scope>NUCLEOTIDE SEQUENCE [LARGE SCALE GENOMIC DNA]</scope>
    <source>
        <strain evidence="1 2">RMSCC 3488</strain>
    </source>
</reference>
<dbReference type="VEuPathDB" id="FungiDB:CPAG_01709"/>